<dbReference type="AlphaFoldDB" id="A0A6N2MDI3"/>
<organism evidence="1">
    <name type="scientific">Salix viminalis</name>
    <name type="common">Common osier</name>
    <name type="synonym">Basket willow</name>
    <dbReference type="NCBI Taxonomy" id="40686"/>
    <lineage>
        <taxon>Eukaryota</taxon>
        <taxon>Viridiplantae</taxon>
        <taxon>Streptophyta</taxon>
        <taxon>Embryophyta</taxon>
        <taxon>Tracheophyta</taxon>
        <taxon>Spermatophyta</taxon>
        <taxon>Magnoliopsida</taxon>
        <taxon>eudicotyledons</taxon>
        <taxon>Gunneridae</taxon>
        <taxon>Pentapetalae</taxon>
        <taxon>rosids</taxon>
        <taxon>fabids</taxon>
        <taxon>Malpighiales</taxon>
        <taxon>Salicaceae</taxon>
        <taxon>Saliceae</taxon>
        <taxon>Salix</taxon>
    </lineage>
</organism>
<gene>
    <name evidence="1" type="ORF">SVIM_LOCUS353533</name>
</gene>
<proteinExistence type="predicted"/>
<sequence>MIDDIMFDNSFAYYYRFDNFERNDNEDDDMLDPNIIININDEIISHVLEFGDIFWFGFFISHDWILNHRCMLEGYDLVAEKIFGSKNELVLCYDDGHEYGNMITNLSKSFSHIELPKNRDRSRDHIAMLFDYGHYVLQFNTRIESSVVKEFRQAIKLNGKT</sequence>
<accession>A0A6N2MDI3</accession>
<reference evidence="1" key="1">
    <citation type="submission" date="2019-03" db="EMBL/GenBank/DDBJ databases">
        <authorList>
            <person name="Mank J."/>
            <person name="Almeida P."/>
        </authorList>
    </citation>
    <scope>NUCLEOTIDE SEQUENCE</scope>
    <source>
        <strain evidence="1">78183</strain>
    </source>
</reference>
<protein>
    <submittedName>
        <fullName evidence="1">Uncharacterized protein</fullName>
    </submittedName>
</protein>
<evidence type="ECO:0000313" key="1">
    <source>
        <dbReference type="EMBL" id="VFU51982.1"/>
    </source>
</evidence>
<dbReference type="EMBL" id="CAADRP010001774">
    <property type="protein sequence ID" value="VFU51982.1"/>
    <property type="molecule type" value="Genomic_DNA"/>
</dbReference>
<name>A0A6N2MDI3_SALVM</name>